<evidence type="ECO:0000256" key="6">
    <source>
        <dbReference type="PROSITE-ProRule" id="PRU00284"/>
    </source>
</evidence>
<dbReference type="AlphaFoldDB" id="A0A0G3EVT1"/>
<dbReference type="PROSITE" id="PS50111">
    <property type="entry name" value="CHEMOTAXIS_TRANSDUC_2"/>
    <property type="match status" value="1"/>
</dbReference>
<dbReference type="KEGG" id="ptx:ABW99_19820"/>
<dbReference type="GO" id="GO:0016020">
    <property type="term" value="C:membrane"/>
    <property type="evidence" value="ECO:0007669"/>
    <property type="project" value="UniProtKB-SubCell"/>
</dbReference>
<dbReference type="PANTHER" id="PTHR32089">
    <property type="entry name" value="METHYL-ACCEPTING CHEMOTAXIS PROTEIN MCPB"/>
    <property type="match status" value="1"/>
</dbReference>
<dbReference type="PANTHER" id="PTHR32089:SF119">
    <property type="entry name" value="METHYL-ACCEPTING CHEMOTAXIS PROTEIN CTPL"/>
    <property type="match status" value="1"/>
</dbReference>
<protein>
    <submittedName>
        <fullName evidence="8">Chemotaxis protein</fullName>
    </submittedName>
</protein>
<feature type="domain" description="Methyl-accepting transducer" evidence="7">
    <location>
        <begin position="23"/>
        <end position="270"/>
    </location>
</feature>
<evidence type="ECO:0000313" key="8">
    <source>
        <dbReference type="EMBL" id="AKJ70124.1"/>
    </source>
</evidence>
<proteinExistence type="predicted"/>
<dbReference type="SUPFAM" id="SSF58104">
    <property type="entry name" value="Methyl-accepting chemotaxis protein (MCP) signaling domain"/>
    <property type="match status" value="1"/>
</dbReference>
<dbReference type="SMART" id="SM00283">
    <property type="entry name" value="MA"/>
    <property type="match status" value="1"/>
</dbReference>
<sequence>MGLWRRGGSATKSTQVMADIAGQAGELGIEICDIAGHVEEVATRLKRQAEVFQVLRRTASHTAEGNQRIAEAARHARHVAQQASSEVAGSRATADASLQTIHGLAEGVAGMEQEIGGLSEALLHVGKVAEGISVIARQTHLLALNAAIEAARAGPAGRSFAVVAAEVKQLAAQTGEATQQIETTLATLAARTERLMAESSANMARAAQVREGTHAIGTVIGLAAHALSTFDEETGHIVQASEAIEAECVSLSEHVEEMAGEVVRSAENMAQAREQTNGCLSVSENLIGLTADAGVKTGDTPFIDTVQRAAQRVGKLFEAALAQRSVTEEAIFDRIYQPIAGSDPPQFLTRVTAFTDRALPEILEPLLEMDERVVACFAVDENGYVPTHNLKYSSAPTNDPLWNAAHCRNRRIFDDRTGSAAARNTRPFLLQTYRRDMGGGEFTLMKDVSAPIFVHGRHWGGVRMLYRV</sequence>
<dbReference type="Gene3D" id="1.10.287.950">
    <property type="entry name" value="Methyl-accepting chemotaxis protein"/>
    <property type="match status" value="1"/>
</dbReference>
<organism evidence="8 9">
    <name type="scientific">Pandoraea thiooxydans</name>
    <dbReference type="NCBI Taxonomy" id="445709"/>
    <lineage>
        <taxon>Bacteria</taxon>
        <taxon>Pseudomonadati</taxon>
        <taxon>Pseudomonadota</taxon>
        <taxon>Betaproteobacteria</taxon>
        <taxon>Burkholderiales</taxon>
        <taxon>Burkholderiaceae</taxon>
        <taxon>Pandoraea</taxon>
    </lineage>
</organism>
<keyword evidence="2" id="KW-0812">Transmembrane</keyword>
<evidence type="ECO:0000313" key="9">
    <source>
        <dbReference type="Proteomes" id="UP000036700"/>
    </source>
</evidence>
<dbReference type="OrthoDB" id="2489132at2"/>
<evidence type="ECO:0000256" key="3">
    <source>
        <dbReference type="ARBA" id="ARBA00022989"/>
    </source>
</evidence>
<dbReference type="InterPro" id="IPR004089">
    <property type="entry name" value="MCPsignal_dom"/>
</dbReference>
<evidence type="ECO:0000256" key="5">
    <source>
        <dbReference type="ARBA" id="ARBA00023224"/>
    </source>
</evidence>
<keyword evidence="4" id="KW-0472">Membrane</keyword>
<dbReference type="EMBL" id="CP011568">
    <property type="protein sequence ID" value="AKJ70124.1"/>
    <property type="molecule type" value="Genomic_DNA"/>
</dbReference>
<dbReference type="STRING" id="445709.ABW99_19820"/>
<reference evidence="9" key="1">
    <citation type="submission" date="2015-06" db="EMBL/GenBank/DDBJ databases">
        <authorList>
            <person name="Lim Y.L."/>
            <person name="Ee R."/>
            <person name="Yong D."/>
            <person name="How K.Y."/>
            <person name="Yin W.F."/>
            <person name="Chan K.G."/>
        </authorList>
    </citation>
    <scope>NUCLEOTIDE SEQUENCE [LARGE SCALE GENOMIC DNA]</scope>
    <source>
        <strain evidence="9">DSM 25325</strain>
    </source>
</reference>
<dbReference type="Pfam" id="PF00015">
    <property type="entry name" value="MCPsignal"/>
    <property type="match status" value="1"/>
</dbReference>
<keyword evidence="5 6" id="KW-0807">Transducer</keyword>
<keyword evidence="3" id="KW-1133">Transmembrane helix</keyword>
<comment type="subcellular location">
    <subcellularLocation>
        <location evidence="1">Membrane</location>
        <topology evidence="1">Multi-pass membrane protein</topology>
    </subcellularLocation>
</comment>
<evidence type="ECO:0000256" key="4">
    <source>
        <dbReference type="ARBA" id="ARBA00023136"/>
    </source>
</evidence>
<keyword evidence="9" id="KW-1185">Reference proteome</keyword>
<evidence type="ECO:0000256" key="1">
    <source>
        <dbReference type="ARBA" id="ARBA00004141"/>
    </source>
</evidence>
<dbReference type="GO" id="GO:0007165">
    <property type="term" value="P:signal transduction"/>
    <property type="evidence" value="ECO:0007669"/>
    <property type="project" value="UniProtKB-KW"/>
</dbReference>
<evidence type="ECO:0000256" key="2">
    <source>
        <dbReference type="ARBA" id="ARBA00022692"/>
    </source>
</evidence>
<accession>A0A0G3EVT1</accession>
<dbReference type="Proteomes" id="UP000036700">
    <property type="component" value="Chromosome"/>
</dbReference>
<name>A0A0G3EVT1_9BURK</name>
<gene>
    <name evidence="8" type="ORF">ABW99_19820</name>
</gene>
<dbReference type="PATRIC" id="fig|445709.3.peg.4159"/>
<evidence type="ECO:0000259" key="7">
    <source>
        <dbReference type="PROSITE" id="PS50111"/>
    </source>
</evidence>